<evidence type="ECO:0000313" key="2">
    <source>
        <dbReference type="Proteomes" id="UP000016223"/>
    </source>
</evidence>
<keyword evidence="1" id="KW-0695">RNA-directed DNA polymerase</keyword>
<gene>
    <name evidence="1" type="ORF">VAPA_2c09220</name>
</gene>
<proteinExistence type="predicted"/>
<keyword evidence="1" id="KW-0548">Nucleotidyltransferase</keyword>
<dbReference type="AlphaFoldDB" id="T1XLK1"/>
<dbReference type="GO" id="GO:0003964">
    <property type="term" value="F:RNA-directed DNA polymerase activity"/>
    <property type="evidence" value="ECO:0007669"/>
    <property type="project" value="UniProtKB-KW"/>
</dbReference>
<dbReference type="Proteomes" id="UP000016223">
    <property type="component" value="Chromosome 2"/>
</dbReference>
<reference evidence="1 2" key="1">
    <citation type="submission" date="2012-10" db="EMBL/GenBank/DDBJ databases">
        <title>Genome sequence of Variovorax paradoxus B4.</title>
        <authorList>
            <person name="Schuldes J."/>
            <person name="Brandt U."/>
            <person name="Hiessl S."/>
            <person name="Wuebbeler J.H."/>
            <person name="Thuermer A."/>
            <person name="Steinbuechel A."/>
            <person name="Daniel R."/>
        </authorList>
    </citation>
    <scope>NUCLEOTIDE SEQUENCE [LARGE SCALE GENOMIC DNA]</scope>
    <source>
        <strain evidence="1 2">B4</strain>
    </source>
</reference>
<dbReference type="HOGENOM" id="CLU_1427446_0_0_4"/>
<dbReference type="EMBL" id="CP003912">
    <property type="protein sequence ID" value="AGU53478.1"/>
    <property type="molecule type" value="Genomic_DNA"/>
</dbReference>
<sequence>MTPFPGTAYVRTAPRWPGSSIAQFKAQVRHRTPDQSTAIGCLRAFGYRRLASWAPLGVQATRPGEIVQAHPPARDRTRLYTPIIRTFLVDTVALVEGSSASEPTYSSARSEAEDLQVEADHQGFGHRSQALGAAPSNLATGRARVDKSCQHLRCQPRTSSRVALFATEAGPGLLRFHECARRGLHARSGT</sequence>
<organism evidence="1 2">
    <name type="scientific">Variovorax paradoxus B4</name>
    <dbReference type="NCBI Taxonomy" id="1246301"/>
    <lineage>
        <taxon>Bacteria</taxon>
        <taxon>Pseudomonadati</taxon>
        <taxon>Pseudomonadota</taxon>
        <taxon>Betaproteobacteria</taxon>
        <taxon>Burkholderiales</taxon>
        <taxon>Comamonadaceae</taxon>
        <taxon>Variovorax</taxon>
    </lineage>
</organism>
<name>T1XLK1_VARPD</name>
<evidence type="ECO:0000313" key="1">
    <source>
        <dbReference type="EMBL" id="AGU53478.1"/>
    </source>
</evidence>
<dbReference type="KEGG" id="vpd:VAPA_2c09220"/>
<accession>T1XLK1</accession>
<keyword evidence="1" id="KW-0808">Transferase</keyword>
<protein>
    <submittedName>
        <fullName evidence="1">Putative reverse transcriptase</fullName>
    </submittedName>
</protein>